<dbReference type="InParanoid" id="C5KPX5"/>
<dbReference type="PANTHER" id="PTHR12620">
    <property type="entry name" value="U2 SNRNP AUXILIARY FACTOR, SMALL SUBUNIT"/>
    <property type="match status" value="1"/>
</dbReference>
<keyword evidence="17" id="KW-1185">Reference proteome</keyword>
<dbReference type="Proteomes" id="UP000007800">
    <property type="component" value="Unassembled WGS sequence"/>
</dbReference>
<keyword evidence="4" id="KW-0677">Repeat</keyword>
<keyword evidence="16" id="KW-0687">Ribonucleoprotein</keyword>
<dbReference type="SUPFAM" id="SSF54928">
    <property type="entry name" value="RNA-binding domain, RBD"/>
    <property type="match status" value="1"/>
</dbReference>
<dbReference type="Gene3D" id="3.30.70.330">
    <property type="match status" value="1"/>
</dbReference>
<dbReference type="RefSeq" id="XP_002781727.1">
    <property type="nucleotide sequence ID" value="XM_002781681.1"/>
</dbReference>
<dbReference type="PRINTS" id="PR01848">
    <property type="entry name" value="U2AUXFACTOR"/>
</dbReference>
<dbReference type="SMART" id="SM00356">
    <property type="entry name" value="ZnF_C3H1"/>
    <property type="match status" value="2"/>
</dbReference>
<evidence type="ECO:0000256" key="7">
    <source>
        <dbReference type="ARBA" id="ARBA00022884"/>
    </source>
</evidence>
<dbReference type="OMA" id="NPPMAVA"/>
<evidence type="ECO:0000259" key="14">
    <source>
        <dbReference type="PROSITE" id="PS50102"/>
    </source>
</evidence>
<evidence type="ECO:0000256" key="3">
    <source>
        <dbReference type="ARBA" id="ARBA00022723"/>
    </source>
</evidence>
<feature type="compositionally biased region" description="Basic residues" evidence="13">
    <location>
        <begin position="199"/>
        <end position="226"/>
    </location>
</feature>
<dbReference type="GO" id="GO:0003677">
    <property type="term" value="F:DNA binding"/>
    <property type="evidence" value="ECO:0007669"/>
    <property type="project" value="UniProtKB-KW"/>
</dbReference>
<reference evidence="16 17" key="1">
    <citation type="submission" date="2008-07" db="EMBL/GenBank/DDBJ databases">
        <authorList>
            <person name="El-Sayed N."/>
            <person name="Caler E."/>
            <person name="Inman J."/>
            <person name="Amedeo P."/>
            <person name="Hass B."/>
            <person name="Wortman J."/>
        </authorList>
    </citation>
    <scope>NUCLEOTIDE SEQUENCE [LARGE SCALE GENOMIC DNA]</scope>
    <source>
        <strain evidence="17">ATCC 50983 / TXsc</strain>
    </source>
</reference>
<evidence type="ECO:0000256" key="13">
    <source>
        <dbReference type="SAM" id="MobiDB-lite"/>
    </source>
</evidence>
<keyword evidence="2" id="KW-0507">mRNA processing</keyword>
<dbReference type="PROSITE" id="PS50103">
    <property type="entry name" value="ZF_C3H1"/>
    <property type="match status" value="2"/>
</dbReference>
<evidence type="ECO:0000259" key="15">
    <source>
        <dbReference type="PROSITE" id="PS50103"/>
    </source>
</evidence>
<dbReference type="InterPro" id="IPR012677">
    <property type="entry name" value="Nucleotide-bd_a/b_plait_sf"/>
</dbReference>
<dbReference type="GO" id="GO:0008270">
    <property type="term" value="F:zinc ion binding"/>
    <property type="evidence" value="ECO:0007669"/>
    <property type="project" value="UniProtKB-KW"/>
</dbReference>
<dbReference type="GO" id="GO:0089701">
    <property type="term" value="C:U2AF complex"/>
    <property type="evidence" value="ECO:0007669"/>
    <property type="project" value="InterPro"/>
</dbReference>
<keyword evidence="9" id="KW-0508">mRNA splicing</keyword>
<evidence type="ECO:0000256" key="9">
    <source>
        <dbReference type="ARBA" id="ARBA00023187"/>
    </source>
</evidence>
<dbReference type="InterPro" id="IPR000504">
    <property type="entry name" value="RRM_dom"/>
</dbReference>
<evidence type="ECO:0000256" key="1">
    <source>
        <dbReference type="ARBA" id="ARBA00004123"/>
    </source>
</evidence>
<feature type="domain" description="C3H1-type" evidence="15">
    <location>
        <begin position="149"/>
        <end position="176"/>
    </location>
</feature>
<keyword evidence="7 11" id="KW-0694">RNA-binding</keyword>
<evidence type="ECO:0000256" key="11">
    <source>
        <dbReference type="PROSITE-ProRule" id="PRU00176"/>
    </source>
</evidence>
<dbReference type="InterPro" id="IPR035979">
    <property type="entry name" value="RBD_domain_sf"/>
</dbReference>
<evidence type="ECO:0000256" key="6">
    <source>
        <dbReference type="ARBA" id="ARBA00022833"/>
    </source>
</evidence>
<feature type="compositionally biased region" description="Basic and acidic residues" evidence="13">
    <location>
        <begin position="227"/>
        <end position="268"/>
    </location>
</feature>
<comment type="subcellular location">
    <subcellularLocation>
        <location evidence="1">Nucleus</location>
    </subcellularLocation>
</comment>
<name>C5KPX5_PERM5</name>
<evidence type="ECO:0000256" key="2">
    <source>
        <dbReference type="ARBA" id="ARBA00022664"/>
    </source>
</evidence>
<dbReference type="OrthoDB" id="423462at2759"/>
<dbReference type="GeneID" id="9042263"/>
<feature type="zinc finger region" description="C3H1-type" evidence="12">
    <location>
        <begin position="149"/>
        <end position="176"/>
    </location>
</feature>
<keyword evidence="8" id="KW-0238">DNA-binding</keyword>
<dbReference type="PROSITE" id="PS50102">
    <property type="entry name" value="RRM"/>
    <property type="match status" value="1"/>
</dbReference>
<evidence type="ECO:0000256" key="5">
    <source>
        <dbReference type="ARBA" id="ARBA00022771"/>
    </source>
</evidence>
<dbReference type="EMBL" id="GG675180">
    <property type="protein sequence ID" value="EER13522.1"/>
    <property type="molecule type" value="Genomic_DNA"/>
</dbReference>
<evidence type="ECO:0000256" key="8">
    <source>
        <dbReference type="ARBA" id="ARBA00023125"/>
    </source>
</evidence>
<dbReference type="FunCoup" id="C5KPX5">
    <property type="interactions" value="675"/>
</dbReference>
<dbReference type="GO" id="GO:0000398">
    <property type="term" value="P:mRNA splicing, via spliceosome"/>
    <property type="evidence" value="ECO:0007669"/>
    <property type="project" value="InterPro"/>
</dbReference>
<dbReference type="Pfam" id="PF00076">
    <property type="entry name" value="RRM_1"/>
    <property type="match status" value="1"/>
</dbReference>
<dbReference type="CDD" id="cd12287">
    <property type="entry name" value="RRM_U2AF35_like"/>
    <property type="match status" value="1"/>
</dbReference>
<dbReference type="InterPro" id="IPR009145">
    <property type="entry name" value="U2AF_small"/>
</dbReference>
<dbReference type="GO" id="GO:0003723">
    <property type="term" value="F:RNA binding"/>
    <property type="evidence" value="ECO:0007669"/>
    <property type="project" value="UniProtKB-UniRule"/>
</dbReference>
<dbReference type="Pfam" id="PF00642">
    <property type="entry name" value="zf-CCCH"/>
    <property type="match status" value="1"/>
</dbReference>
<feature type="domain" description="C3H1-type" evidence="15">
    <location>
        <begin position="12"/>
        <end position="40"/>
    </location>
</feature>
<keyword evidence="10" id="KW-0539">Nucleus</keyword>
<proteinExistence type="predicted"/>
<organism evidence="17">
    <name type="scientific">Perkinsus marinus (strain ATCC 50983 / TXsc)</name>
    <dbReference type="NCBI Taxonomy" id="423536"/>
    <lineage>
        <taxon>Eukaryota</taxon>
        <taxon>Sar</taxon>
        <taxon>Alveolata</taxon>
        <taxon>Perkinsozoa</taxon>
        <taxon>Perkinsea</taxon>
        <taxon>Perkinsida</taxon>
        <taxon>Perkinsidae</taxon>
        <taxon>Perkinsus</taxon>
    </lineage>
</organism>
<evidence type="ECO:0000256" key="10">
    <source>
        <dbReference type="ARBA" id="ARBA00023242"/>
    </source>
</evidence>
<protein>
    <submittedName>
        <fullName evidence="16">U2 small nuclear ribonucleoprotein, auxiliary factor, small subunit, putative</fullName>
    </submittedName>
</protein>
<dbReference type="InterPro" id="IPR000571">
    <property type="entry name" value="Znf_CCCH"/>
</dbReference>
<gene>
    <name evidence="16" type="ORF">Pmar_PMAR000109</name>
</gene>
<evidence type="ECO:0000313" key="16">
    <source>
        <dbReference type="EMBL" id="EER13522.1"/>
    </source>
</evidence>
<evidence type="ECO:0000313" key="17">
    <source>
        <dbReference type="Proteomes" id="UP000007800"/>
    </source>
</evidence>
<accession>C5KPX5</accession>
<evidence type="ECO:0000256" key="4">
    <source>
        <dbReference type="ARBA" id="ARBA00022737"/>
    </source>
</evidence>
<dbReference type="GO" id="GO:1990904">
    <property type="term" value="C:ribonucleoprotein complex"/>
    <property type="evidence" value="ECO:0007669"/>
    <property type="project" value="UniProtKB-KW"/>
</dbReference>
<keyword evidence="3 12" id="KW-0479">Metal-binding</keyword>
<dbReference type="FunFam" id="3.30.70.330:FF:000122">
    <property type="entry name" value="Splicing factor U2AF small subunit"/>
    <property type="match status" value="1"/>
</dbReference>
<sequence>MAEHLARIFGTEEDRVNCPFYFKIGTCRHGDQCSRQHNRPVSSQTVLLKGMYQNPPAAIALAEGQDIPDEQADAAQEHFEAFYEEVFLELANYGEIEDLAVVDNIGDHMIGNVYVKYVKEESAEMCIQKLTGRFYAGRIIQPEYSPVTDFSEARCRQFDDAQCSRGGFCNFIHWKHVPRKLRRRLYRKMYEQHPEYRSRSRSRSRERRRSRSRDRGHRSGHGGHHHHGDDRDRRDRGGRDDRGRDRGRERQTSEERRAMIDQWNREAEAQGGIDQAQL</sequence>
<keyword evidence="6 12" id="KW-0862">Zinc</keyword>
<feature type="region of interest" description="Disordered" evidence="13">
    <location>
        <begin position="192"/>
        <end position="278"/>
    </location>
</feature>
<evidence type="ECO:0000256" key="12">
    <source>
        <dbReference type="PROSITE-ProRule" id="PRU00723"/>
    </source>
</evidence>
<feature type="domain" description="RRM" evidence="14">
    <location>
        <begin position="44"/>
        <end position="147"/>
    </location>
</feature>
<dbReference type="AlphaFoldDB" id="C5KPX5"/>
<keyword evidence="5 12" id="KW-0863">Zinc-finger</keyword>
<feature type="zinc finger region" description="C3H1-type" evidence="12">
    <location>
        <begin position="12"/>
        <end position="40"/>
    </location>
</feature>